<comment type="subcellular location">
    <subcellularLocation>
        <location evidence="1">Membrane</location>
        <topology evidence="1">Multi-pass membrane protein</topology>
    </subcellularLocation>
</comment>
<dbReference type="InterPro" id="IPR006603">
    <property type="entry name" value="PQ-loop_rpt"/>
</dbReference>
<dbReference type="AlphaFoldDB" id="A0A1B1TEX8"/>
<feature type="transmembrane region" description="Helical" evidence="5">
    <location>
        <begin position="67"/>
        <end position="86"/>
    </location>
</feature>
<name>A0A1B1TEX8_9ARCH</name>
<protein>
    <recommendedName>
        <fullName evidence="7">MtN3 and saliva related transmembrane protein</fullName>
    </recommendedName>
</protein>
<proteinExistence type="predicted"/>
<reference evidence="6" key="1">
    <citation type="submission" date="2014-11" db="EMBL/GenBank/DDBJ databases">
        <authorList>
            <person name="Zhu J."/>
            <person name="Qi W."/>
            <person name="Song R."/>
        </authorList>
    </citation>
    <scope>NUCLEOTIDE SEQUENCE</scope>
</reference>
<feature type="transmembrane region" description="Helical" evidence="5">
    <location>
        <begin position="40"/>
        <end position="61"/>
    </location>
</feature>
<dbReference type="GO" id="GO:0016020">
    <property type="term" value="C:membrane"/>
    <property type="evidence" value="ECO:0007669"/>
    <property type="project" value="UniProtKB-SubCell"/>
</dbReference>
<evidence type="ECO:0000256" key="1">
    <source>
        <dbReference type="ARBA" id="ARBA00004141"/>
    </source>
</evidence>
<evidence type="ECO:0000256" key="2">
    <source>
        <dbReference type="ARBA" id="ARBA00022692"/>
    </source>
</evidence>
<sequence>MRVFLSLNIELIGLFAGFLGVIAWIPQIKEVWIEQSHEGISLPTFFLVASALILWLIYGILITSYSIIIANIAALICILLVIFGVLRIRHFGN</sequence>
<keyword evidence="3 5" id="KW-1133">Transmembrane helix</keyword>
<evidence type="ECO:0000256" key="5">
    <source>
        <dbReference type="SAM" id="Phobius"/>
    </source>
</evidence>
<dbReference type="Gene3D" id="1.20.1280.290">
    <property type="match status" value="1"/>
</dbReference>
<dbReference type="Pfam" id="PF04193">
    <property type="entry name" value="PQ-loop"/>
    <property type="match status" value="1"/>
</dbReference>
<dbReference type="EMBL" id="KP211909">
    <property type="protein sequence ID" value="ANV80812.1"/>
    <property type="molecule type" value="Genomic_DNA"/>
</dbReference>
<evidence type="ECO:0000256" key="3">
    <source>
        <dbReference type="ARBA" id="ARBA00022989"/>
    </source>
</evidence>
<keyword evidence="2 5" id="KW-0812">Transmembrane</keyword>
<feature type="transmembrane region" description="Helical" evidence="5">
    <location>
        <begin position="6"/>
        <end position="28"/>
    </location>
</feature>
<organism evidence="6">
    <name type="scientific">uncultured Poseidoniia archaeon</name>
    <dbReference type="NCBI Taxonomy" id="1697135"/>
    <lineage>
        <taxon>Archaea</taxon>
        <taxon>Methanobacteriati</taxon>
        <taxon>Thermoplasmatota</taxon>
        <taxon>Candidatus Poseidoniia</taxon>
        <taxon>environmental samples</taxon>
    </lineage>
</organism>
<accession>A0A1B1TEX8</accession>
<keyword evidence="4 5" id="KW-0472">Membrane</keyword>
<reference evidence="6" key="2">
    <citation type="journal article" date="2015" name="ISME J.">
        <title>A new class of marine Euryarchaeota group II from the Mediterranean deep chlorophyll maximum.</title>
        <authorList>
            <person name="Martin-Cuadrado A.B."/>
            <person name="Garcia-Heredia I."/>
            <person name="Molto A.G."/>
            <person name="Lopez-Ubeda R."/>
            <person name="Kimes N."/>
            <person name="Lopez-Garcia P."/>
            <person name="Moreira D."/>
            <person name="Rodriguez-Valera F."/>
        </authorList>
    </citation>
    <scope>NUCLEOTIDE SEQUENCE</scope>
</reference>
<evidence type="ECO:0000256" key="4">
    <source>
        <dbReference type="ARBA" id="ARBA00023136"/>
    </source>
</evidence>
<evidence type="ECO:0000313" key="6">
    <source>
        <dbReference type="EMBL" id="ANV80812.1"/>
    </source>
</evidence>
<evidence type="ECO:0008006" key="7">
    <source>
        <dbReference type="Google" id="ProtNLM"/>
    </source>
</evidence>